<reference evidence="1" key="1">
    <citation type="journal article" date="2020" name="J. ISSAAS">
        <title>Lactobacilli and other gastrointestinal microbiota of Peromyscus leucopus, reservoir host for agents of Lyme disease and other zoonoses in North America.</title>
        <authorList>
            <person name="Milovic A."/>
            <person name="Bassam K."/>
            <person name="Shao H."/>
            <person name="Chatzistamou I."/>
            <person name="Tufts D.M."/>
            <person name="Diuk-Wasser M."/>
            <person name="Barbour A.G."/>
        </authorList>
    </citation>
    <scope>NUCLEOTIDE SEQUENCE</scope>
    <source>
        <strain evidence="1">LL4</strain>
    </source>
</reference>
<dbReference type="Gene3D" id="3.40.50.150">
    <property type="entry name" value="Vaccinia Virus protein VP39"/>
    <property type="match status" value="1"/>
</dbReference>
<protein>
    <submittedName>
        <fullName evidence="1">Uncharacterized protein</fullName>
    </submittedName>
</protein>
<dbReference type="EMBL" id="MN577568">
    <property type="protein sequence ID" value="QGT50223.1"/>
    <property type="molecule type" value="Genomic_DNA"/>
</dbReference>
<sequence length="110" mass="12385">MKEALLEPLLRTMRLNKVLPTIKEFDNPRVLDIGCGWEAKLLKEISPYIAQGVGIDFKAPNIQTDKIRTFSYYFEPKWDSVNLHQSKNLHATQASVFNGGGGYAKCKSAL</sequence>
<proteinExistence type="predicted"/>
<dbReference type="InterPro" id="IPR029063">
    <property type="entry name" value="SAM-dependent_MTases_sf"/>
</dbReference>
<dbReference type="AlphaFoldDB" id="A0A650EKR3"/>
<accession>A0A650EKR3</accession>
<name>A0A650EKR3_9HELI</name>
<gene>
    <name evidence="1" type="ORF">Helico6505_0550</name>
</gene>
<organism evidence="1">
    <name type="scientific">uncultured Helicobacter sp</name>
    <dbReference type="NCBI Taxonomy" id="175537"/>
    <lineage>
        <taxon>Bacteria</taxon>
        <taxon>Pseudomonadati</taxon>
        <taxon>Campylobacterota</taxon>
        <taxon>Epsilonproteobacteria</taxon>
        <taxon>Campylobacterales</taxon>
        <taxon>Helicobacteraceae</taxon>
        <taxon>Helicobacter</taxon>
        <taxon>environmental samples</taxon>
    </lineage>
</organism>
<evidence type="ECO:0000313" key="1">
    <source>
        <dbReference type="EMBL" id="QGT50223.1"/>
    </source>
</evidence>